<dbReference type="AlphaFoldDB" id="F6YZG3"/>
<protein>
    <submittedName>
        <fullName evidence="12">Angiopoietin like 4</fullName>
    </submittedName>
</protein>
<dbReference type="InterPro" id="IPR002181">
    <property type="entry name" value="Fibrinogen_a/b/g_C_dom"/>
</dbReference>
<dbReference type="FunFam" id="4.10.530.10:FF:000001">
    <property type="entry name" value="angiopoietin-2 isoform X1"/>
    <property type="match status" value="1"/>
</dbReference>
<dbReference type="GO" id="GO:0051240">
    <property type="term" value="P:positive regulation of multicellular organismal process"/>
    <property type="evidence" value="ECO:0007669"/>
    <property type="project" value="UniProtKB-ARBA"/>
</dbReference>
<feature type="signal peptide" evidence="10">
    <location>
        <begin position="1"/>
        <end position="25"/>
    </location>
</feature>
<evidence type="ECO:0000256" key="5">
    <source>
        <dbReference type="ARBA" id="ARBA00023054"/>
    </source>
</evidence>
<dbReference type="ExpressionAtlas" id="F6YZG3">
    <property type="expression patterns" value="baseline and differential"/>
</dbReference>
<dbReference type="SMR" id="F6YZG3"/>
<reference evidence="12" key="2">
    <citation type="submission" date="2019-01" db="EMBL/GenBank/DDBJ databases">
        <authorList>
            <person name="Graves T."/>
            <person name="Eichler E.E."/>
            <person name="Wilson R.K."/>
        </authorList>
    </citation>
    <scope>NUCLEOTIDE SEQUENCE [LARGE SCALE GENOMIC DNA]</scope>
    <source>
        <strain evidence="12">17573</strain>
    </source>
</reference>
<feature type="domain" description="Fibrinogen C-terminal" evidence="11">
    <location>
        <begin position="214"/>
        <end position="436"/>
    </location>
</feature>
<reference evidence="12" key="3">
    <citation type="submission" date="2025-08" db="UniProtKB">
        <authorList>
            <consortium name="Ensembl"/>
        </authorList>
    </citation>
    <scope>IDENTIFICATION</scope>
    <source>
        <strain evidence="12">17573</strain>
    </source>
</reference>
<evidence type="ECO:0000256" key="9">
    <source>
        <dbReference type="SAM" id="MobiDB-lite"/>
    </source>
</evidence>
<dbReference type="CDD" id="cd00087">
    <property type="entry name" value="FReD"/>
    <property type="match status" value="1"/>
</dbReference>
<dbReference type="InterPro" id="IPR014716">
    <property type="entry name" value="Fibrinogen_a/b/g_C_1"/>
</dbReference>
<feature type="region of interest" description="Disordered" evidence="9">
    <location>
        <begin position="156"/>
        <end position="192"/>
    </location>
</feature>
<keyword evidence="5 8" id="KW-0175">Coiled coil</keyword>
<dbReference type="GO" id="GO:0005576">
    <property type="term" value="C:extracellular region"/>
    <property type="evidence" value="ECO:0007669"/>
    <property type="project" value="UniProtKB-SubCell"/>
</dbReference>
<feature type="chain" id="PRO_5023833251" evidence="10">
    <location>
        <begin position="26"/>
        <end position="441"/>
    </location>
</feature>
<dbReference type="Gene3D" id="4.10.530.10">
    <property type="entry name" value="Gamma-fibrinogen Carboxyl Terminal Fragment, domain 2"/>
    <property type="match status" value="1"/>
</dbReference>
<proteinExistence type="predicted"/>
<dbReference type="GO" id="GO:0001525">
    <property type="term" value="P:angiogenesis"/>
    <property type="evidence" value="ECO:0007669"/>
    <property type="project" value="UniProtKB-KW"/>
</dbReference>
<keyword evidence="7" id="KW-0325">Glycoprotein</keyword>
<dbReference type="InterPro" id="IPR020837">
    <property type="entry name" value="Fibrinogen_CS"/>
</dbReference>
<dbReference type="Gene3D" id="3.90.215.10">
    <property type="entry name" value="Gamma Fibrinogen, chain A, domain 1"/>
    <property type="match status" value="1"/>
</dbReference>
<dbReference type="PROSITE" id="PS00514">
    <property type="entry name" value="FIBRINOGEN_C_1"/>
    <property type="match status" value="1"/>
</dbReference>
<organism evidence="12 13">
    <name type="scientific">Macaca mulatta</name>
    <name type="common">Rhesus macaque</name>
    <dbReference type="NCBI Taxonomy" id="9544"/>
    <lineage>
        <taxon>Eukaryota</taxon>
        <taxon>Metazoa</taxon>
        <taxon>Chordata</taxon>
        <taxon>Craniata</taxon>
        <taxon>Vertebrata</taxon>
        <taxon>Euteleostomi</taxon>
        <taxon>Mammalia</taxon>
        <taxon>Eutheria</taxon>
        <taxon>Euarchontoglires</taxon>
        <taxon>Primates</taxon>
        <taxon>Haplorrhini</taxon>
        <taxon>Catarrhini</taxon>
        <taxon>Cercopithecidae</taxon>
        <taxon>Cercopithecinae</taxon>
        <taxon>Macaca</taxon>
    </lineage>
</organism>
<feature type="coiled-coil region" evidence="8">
    <location>
        <begin position="102"/>
        <end position="143"/>
    </location>
</feature>
<comment type="subcellular location">
    <subcellularLocation>
        <location evidence="1">Secreted</location>
    </subcellularLocation>
</comment>
<evidence type="ECO:0000259" key="11">
    <source>
        <dbReference type="PROSITE" id="PS51406"/>
    </source>
</evidence>
<evidence type="ECO:0000256" key="4">
    <source>
        <dbReference type="ARBA" id="ARBA00022729"/>
    </source>
</evidence>
<accession>F6YZG3</accession>
<evidence type="ECO:0000256" key="7">
    <source>
        <dbReference type="ARBA" id="ARBA00023180"/>
    </source>
</evidence>
<dbReference type="Ensembl" id="ENSMMUT00000001000.4">
    <property type="protein sequence ID" value="ENSMMUP00000000938.4"/>
    <property type="gene ID" value="ENSMMUG00000000698.4"/>
</dbReference>
<dbReference type="SMART" id="SM00186">
    <property type="entry name" value="FBG"/>
    <property type="match status" value="1"/>
</dbReference>
<evidence type="ECO:0000256" key="8">
    <source>
        <dbReference type="SAM" id="Coils"/>
    </source>
</evidence>
<keyword evidence="13" id="KW-1185">Reference proteome</keyword>
<dbReference type="PANTHER" id="PTHR47221">
    <property type="entry name" value="FIBRINOGEN ALPHA CHAIN"/>
    <property type="match status" value="1"/>
</dbReference>
<dbReference type="GO" id="GO:0007596">
    <property type="term" value="P:blood coagulation"/>
    <property type="evidence" value="ECO:0007669"/>
    <property type="project" value="InterPro"/>
</dbReference>
<dbReference type="VEuPathDB" id="HostDB:ENSMMUG00000000698"/>
<dbReference type="Bgee" id="ENSMMUG00000000698">
    <property type="expression patterns" value="Expressed in adipose tissue and 20 other cell types or tissues"/>
</dbReference>
<evidence type="ECO:0000313" key="12">
    <source>
        <dbReference type="Ensembl" id="ENSMMUP00000000938.4"/>
    </source>
</evidence>
<dbReference type="SUPFAM" id="SSF56496">
    <property type="entry name" value="Fibrinogen C-terminal domain-like"/>
    <property type="match status" value="1"/>
</dbReference>
<dbReference type="FunFam" id="3.90.215.10:FF:000003">
    <property type="entry name" value="angiopoietin-2 isoform X1"/>
    <property type="match status" value="1"/>
</dbReference>
<dbReference type="Proteomes" id="UP000006718">
    <property type="component" value="Chromosome 19"/>
</dbReference>
<dbReference type="HOGENOM" id="CLU_089671_0_0_1"/>
<sequence>MRGAPTAGAALMLCVATAVLLRAQGGPVQSKSPRFASWDEMNVLAHGLLQLGQGLREHAERTRSQLNALERRLSACGSACQGTEGSTALPLAPESRVDPEVLHSLQTQLKAQNSRIQQLFHKVAQQQRHLEKQHLRIQRLQSQVGLLDPKHLDHEVAKPARRKRRPEMAQPVDSAHNASRLHPCPRVSDADSRFSRPPTVSLWSSSFPASVAVHSQLGLPRDCQELFEDGERQSGLFEIQPQGSPPFLVNCKMTSDGGWTVIQRRHDGSVDFNRPWEAYKAGFGDPQGEFWLGLEKVHSITGDRNSRLAVQLQDWDGNAESLQFSVHLGGEDTAYSLQLTEPVASQLGATTVPPSGLSVPFSTWDQDHDLRRDKNCAKSLSGGWWFGTCSHSNLNGQYFRSIPQQRQELKKGIFWKTWRGRYYPLQATTMLIQPTAAEAAS</sequence>
<dbReference type="InterPro" id="IPR037579">
    <property type="entry name" value="FIB_ANG-like"/>
</dbReference>
<dbReference type="GeneTree" id="ENSGT00940000159478"/>
<evidence type="ECO:0000256" key="6">
    <source>
        <dbReference type="ARBA" id="ARBA00023157"/>
    </source>
</evidence>
<dbReference type="InterPro" id="IPR036056">
    <property type="entry name" value="Fibrinogen-like_C"/>
</dbReference>
<name>F6YZG3_MACMU</name>
<gene>
    <name evidence="12" type="primary">ANGPTL4</name>
</gene>
<dbReference type="PANTHER" id="PTHR47221:SF6">
    <property type="entry name" value="FIBRINOGEN ALPHA CHAIN"/>
    <property type="match status" value="1"/>
</dbReference>
<keyword evidence="6" id="KW-1015">Disulfide bond</keyword>
<evidence type="ECO:0000256" key="10">
    <source>
        <dbReference type="SAM" id="SignalP"/>
    </source>
</evidence>
<keyword evidence="3" id="KW-0037">Angiogenesis</keyword>
<keyword evidence="4 10" id="KW-0732">Signal</keyword>
<dbReference type="Pfam" id="PF00147">
    <property type="entry name" value="Fibrinogen_C"/>
    <property type="match status" value="1"/>
</dbReference>
<evidence type="ECO:0000256" key="2">
    <source>
        <dbReference type="ARBA" id="ARBA00022525"/>
    </source>
</evidence>
<evidence type="ECO:0000313" key="13">
    <source>
        <dbReference type="Proteomes" id="UP000006718"/>
    </source>
</evidence>
<dbReference type="PROSITE" id="PS51406">
    <property type="entry name" value="FIBRINOGEN_C_2"/>
    <property type="match status" value="1"/>
</dbReference>
<keyword evidence="2" id="KW-0964">Secreted</keyword>
<evidence type="ECO:0000256" key="3">
    <source>
        <dbReference type="ARBA" id="ARBA00022657"/>
    </source>
</evidence>
<reference evidence="12" key="4">
    <citation type="submission" date="2025-09" db="UniProtKB">
        <authorList>
            <consortium name="Ensembl"/>
        </authorList>
    </citation>
    <scope>IDENTIFICATION</scope>
    <source>
        <strain evidence="12">17573</strain>
    </source>
</reference>
<reference evidence="13" key="1">
    <citation type="journal article" date="2007" name="Science">
        <title>Evolutionary and biomedical insights from the rhesus macaque genome.</title>
        <authorList>
            <person name="Gibbs R.A."/>
            <person name="Rogers J."/>
            <person name="Katze M.G."/>
            <person name="Bumgarner R."/>
            <person name="Weinstock G.M."/>
            <person name="Mardis E.R."/>
            <person name="Remington K.A."/>
            <person name="Strausberg R.L."/>
            <person name="Venter J.C."/>
            <person name="Wilson R.K."/>
            <person name="Batzer M.A."/>
            <person name="Bustamante C.D."/>
            <person name="Eichler E.E."/>
            <person name="Hahn M.W."/>
            <person name="Hardison R.C."/>
            <person name="Makova K.D."/>
            <person name="Miller W."/>
            <person name="Milosavljevic A."/>
            <person name="Palermo R.E."/>
            <person name="Siepel A."/>
            <person name="Sikela J.M."/>
            <person name="Attaway T."/>
            <person name="Bell S."/>
            <person name="Bernard K.E."/>
            <person name="Buhay C.J."/>
            <person name="Chandrabose M.N."/>
            <person name="Dao M."/>
            <person name="Davis C."/>
            <person name="Delehaunty K.D."/>
            <person name="Ding Y."/>
            <person name="Dinh H.H."/>
            <person name="Dugan-Rocha S."/>
            <person name="Fulton L.A."/>
            <person name="Gabisi R.A."/>
            <person name="Garner T.T."/>
            <person name="Godfrey J."/>
            <person name="Hawes A.C."/>
            <person name="Hernandez J."/>
            <person name="Hines S."/>
            <person name="Holder M."/>
            <person name="Hume J."/>
            <person name="Jhangiani S.N."/>
            <person name="Joshi V."/>
            <person name="Khan Z.M."/>
            <person name="Kirkness E.F."/>
            <person name="Cree A."/>
            <person name="Fowler R.G."/>
            <person name="Lee S."/>
            <person name="Lewis L.R."/>
            <person name="Li Z."/>
            <person name="Liu Y.-S."/>
            <person name="Moore S.M."/>
            <person name="Muzny D."/>
            <person name="Nazareth L.V."/>
            <person name="Ngo D.N."/>
            <person name="Okwuonu G.O."/>
            <person name="Pai G."/>
            <person name="Parker D."/>
            <person name="Paul H.A."/>
            <person name="Pfannkoch C."/>
            <person name="Pohl C.S."/>
            <person name="Rogers Y.-H.C."/>
            <person name="Ruiz S.J."/>
            <person name="Sabo A."/>
            <person name="Santibanez J."/>
            <person name="Schneider B.W."/>
            <person name="Smith S.M."/>
            <person name="Sodergren E."/>
            <person name="Svatek A.F."/>
            <person name="Utterback T.R."/>
            <person name="Vattathil S."/>
            <person name="Warren W."/>
            <person name="White C.S."/>
            <person name="Chinwalla A.T."/>
            <person name="Feng Y."/>
            <person name="Halpern A.L."/>
            <person name="Hillier L.W."/>
            <person name="Huang X."/>
            <person name="Minx P."/>
            <person name="Nelson J.O."/>
            <person name="Pepin K.H."/>
            <person name="Qin X."/>
            <person name="Sutton G.G."/>
            <person name="Venter E."/>
            <person name="Walenz B.P."/>
            <person name="Wallis J.W."/>
            <person name="Worley K.C."/>
            <person name="Yang S.-P."/>
            <person name="Jones S.M."/>
            <person name="Marra M.A."/>
            <person name="Rocchi M."/>
            <person name="Schein J.E."/>
            <person name="Baertsch R."/>
            <person name="Clarke L."/>
            <person name="Csuros M."/>
            <person name="Glasscock J."/>
            <person name="Harris R.A."/>
            <person name="Havlak P."/>
            <person name="Jackson A.R."/>
            <person name="Jiang H."/>
            <person name="Liu Y."/>
            <person name="Messina D.N."/>
            <person name="Shen Y."/>
            <person name="Song H.X.-Z."/>
            <person name="Wylie T."/>
            <person name="Zhang L."/>
            <person name="Birney E."/>
            <person name="Han K."/>
            <person name="Konkel M.K."/>
            <person name="Lee J."/>
            <person name="Smit A.F.A."/>
            <person name="Ullmer B."/>
            <person name="Wang H."/>
            <person name="Xing J."/>
            <person name="Burhans R."/>
            <person name="Cheng Z."/>
            <person name="Karro J.E."/>
            <person name="Ma J."/>
            <person name="Raney B."/>
            <person name="She X."/>
            <person name="Cox M.J."/>
            <person name="Demuth J.P."/>
            <person name="Dumas L.J."/>
            <person name="Han S.-G."/>
            <person name="Hopkins J."/>
            <person name="Karimpour-Fard A."/>
            <person name="Kim Y.H."/>
            <person name="Pollack J.R."/>
            <person name="Vinar T."/>
            <person name="Addo-Quaye C."/>
            <person name="Degenhardt J."/>
            <person name="Denby A."/>
            <person name="Hubisz M.J."/>
            <person name="Indap A."/>
            <person name="Kosiol C."/>
            <person name="Lahn B.T."/>
            <person name="Lawson H.A."/>
            <person name="Marklein A."/>
            <person name="Nielsen R."/>
            <person name="Vallender E.J."/>
            <person name="Clark A.G."/>
            <person name="Ferguson B."/>
            <person name="Hernandez R.D."/>
            <person name="Hirani K."/>
            <person name="Kehrer-Sawatzki H."/>
            <person name="Kolb J."/>
            <person name="Patil S."/>
            <person name="Pu L.-L."/>
            <person name="Ren Y."/>
            <person name="Smith D.G."/>
            <person name="Wheeler D.A."/>
            <person name="Schenck I."/>
            <person name="Ball E.V."/>
            <person name="Chen R."/>
            <person name="Cooper D.N."/>
            <person name="Giardine B."/>
            <person name="Hsu F."/>
            <person name="Kent W.J."/>
            <person name="Lesk A."/>
            <person name="Nelson D.L."/>
            <person name="O'brien W.E."/>
            <person name="Pruefer K."/>
            <person name="Stenson P.D."/>
            <person name="Wallace J.C."/>
            <person name="Ke H."/>
            <person name="Liu X.-M."/>
            <person name="Wang P."/>
            <person name="Xiang A.P."/>
            <person name="Yang F."/>
            <person name="Barber G.P."/>
            <person name="Haussler D."/>
            <person name="Karolchik D."/>
            <person name="Kern A.D."/>
            <person name="Kuhn R.M."/>
            <person name="Smith K.E."/>
            <person name="Zwieg A.S."/>
        </authorList>
    </citation>
    <scope>NUCLEOTIDE SEQUENCE [LARGE SCALE GENOMIC DNA]</scope>
    <source>
        <strain evidence="13">17573</strain>
    </source>
</reference>
<evidence type="ECO:0000256" key="1">
    <source>
        <dbReference type="ARBA" id="ARBA00004613"/>
    </source>
</evidence>